<dbReference type="SMART" id="SM00398">
    <property type="entry name" value="HMG"/>
    <property type="match status" value="2"/>
</dbReference>
<evidence type="ECO:0000259" key="5">
    <source>
        <dbReference type="PROSITE" id="PS50118"/>
    </source>
</evidence>
<dbReference type="Gene3D" id="1.10.30.10">
    <property type="entry name" value="High mobility group box domain"/>
    <property type="match status" value="2"/>
</dbReference>
<accession>A0A0M9A3G0</accession>
<keyword evidence="7" id="KW-1185">Reference proteome</keyword>
<dbReference type="EMBL" id="KQ435748">
    <property type="protein sequence ID" value="KOX76470.1"/>
    <property type="molecule type" value="Genomic_DNA"/>
</dbReference>
<dbReference type="GO" id="GO:0030154">
    <property type="term" value="P:cell differentiation"/>
    <property type="evidence" value="ECO:0007669"/>
    <property type="project" value="TreeGrafter"/>
</dbReference>
<name>A0A0M9A3G0_9HYME</name>
<feature type="region of interest" description="Disordered" evidence="4">
    <location>
        <begin position="486"/>
        <end position="580"/>
    </location>
</feature>
<dbReference type="InterPro" id="IPR036910">
    <property type="entry name" value="HMG_box_dom_sf"/>
</dbReference>
<dbReference type="PANTHER" id="PTHR10270:SF324">
    <property type="entry name" value="SOX DOMAIN-CONTAINING PROTEIN DICHAETE-RELATED"/>
    <property type="match status" value="1"/>
</dbReference>
<dbReference type="GO" id="GO:0005634">
    <property type="term" value="C:nucleus"/>
    <property type="evidence" value="ECO:0007669"/>
    <property type="project" value="UniProtKB-UniRule"/>
</dbReference>
<dbReference type="CDD" id="cd22028">
    <property type="entry name" value="HMG-box_SoxA_SoxB_SoxG"/>
    <property type="match status" value="1"/>
</dbReference>
<organism evidence="6 7">
    <name type="scientific">Melipona quadrifasciata</name>
    <dbReference type="NCBI Taxonomy" id="166423"/>
    <lineage>
        <taxon>Eukaryota</taxon>
        <taxon>Metazoa</taxon>
        <taxon>Ecdysozoa</taxon>
        <taxon>Arthropoda</taxon>
        <taxon>Hexapoda</taxon>
        <taxon>Insecta</taxon>
        <taxon>Pterygota</taxon>
        <taxon>Neoptera</taxon>
        <taxon>Endopterygota</taxon>
        <taxon>Hymenoptera</taxon>
        <taxon>Apocrita</taxon>
        <taxon>Aculeata</taxon>
        <taxon>Apoidea</taxon>
        <taxon>Anthophila</taxon>
        <taxon>Apidae</taxon>
        <taxon>Melipona</taxon>
    </lineage>
</organism>
<dbReference type="OrthoDB" id="6247875at2759"/>
<dbReference type="GO" id="GO:0001228">
    <property type="term" value="F:DNA-binding transcription activator activity, RNA polymerase II-specific"/>
    <property type="evidence" value="ECO:0007669"/>
    <property type="project" value="TreeGrafter"/>
</dbReference>
<dbReference type="InterPro" id="IPR009071">
    <property type="entry name" value="HMG_box_dom"/>
</dbReference>
<evidence type="ECO:0000256" key="2">
    <source>
        <dbReference type="ARBA" id="ARBA00023242"/>
    </source>
</evidence>
<dbReference type="STRING" id="166423.A0A0M9A3G0"/>
<dbReference type="GO" id="GO:0000978">
    <property type="term" value="F:RNA polymerase II cis-regulatory region sequence-specific DNA binding"/>
    <property type="evidence" value="ECO:0007669"/>
    <property type="project" value="TreeGrafter"/>
</dbReference>
<dbReference type="InterPro" id="IPR050140">
    <property type="entry name" value="SRY-related_HMG-box_TF-like"/>
</dbReference>
<proteinExistence type="predicted"/>
<dbReference type="PANTHER" id="PTHR10270">
    <property type="entry name" value="SOX TRANSCRIPTION FACTOR"/>
    <property type="match status" value="1"/>
</dbReference>
<sequence>MKKTIISQSFAIMDVYYVGDVIRTNVKTRASRNRAIFLNLLTLDASRQFRKLTPSNVHFLFHKCSADHQPAATNPSAQQTYFFPRNTRTSKFIIWARYQNFTIIRAGGNMCDGSFTETLRGMQGMPGTSPPGGAGVGPMGVGLGSPLGSAAKKVQVEHIKRPMNAFMVWSRLQRRKIAQENPKMHNSEISKRLEKLRLEKICGKIFKNLELVRIKGPIECTQRKHCDTEGKMEFEKMIKDTLERKVKFARVEECFKIPGVHATSAEWKLLTEDEKRPFIDQAKRLRAQHMKEHPDYKYRPRRKPKTLRKEGYPYSIPYPSVPMDAFRAGMAGSMGQAGMGSYYGPAAAYGSLSAASMAAAAAAAAQQSAAAMSAGLAAPAQLSTCSHLVFSITYKHETSHSMAIRVVSSMDAMKYSMEADKYRAAYMPPSTLAMSMYSDPKYLDSNPKSYLDRSYLDSAKAYFEQSKLYMDQKPAITDYNRPSYEHNKLYDESSPSSVVGGGPTRSPAAESPDMSKQHERTEHGSSSASSTSTSSAASPGASLPAYYPGPVQTSGLLGPQMSQYSGYQTAPTPGNESFRRPLTVIF</sequence>
<feature type="compositionally biased region" description="Basic and acidic residues" evidence="4">
    <location>
        <begin position="513"/>
        <end position="523"/>
    </location>
</feature>
<feature type="DNA-binding region" description="HMG box" evidence="3">
    <location>
        <begin position="159"/>
        <end position="297"/>
    </location>
</feature>
<keyword evidence="1 3" id="KW-0238">DNA-binding</keyword>
<gene>
    <name evidence="6" type="ORF">WN51_12151</name>
</gene>
<dbReference type="Proteomes" id="UP000053105">
    <property type="component" value="Unassembled WGS sequence"/>
</dbReference>
<dbReference type="SUPFAM" id="SSF47095">
    <property type="entry name" value="HMG-box"/>
    <property type="match status" value="2"/>
</dbReference>
<dbReference type="PROSITE" id="PS50118">
    <property type="entry name" value="HMG_BOX_2"/>
    <property type="match status" value="1"/>
</dbReference>
<evidence type="ECO:0000256" key="4">
    <source>
        <dbReference type="SAM" id="MobiDB-lite"/>
    </source>
</evidence>
<evidence type="ECO:0000256" key="3">
    <source>
        <dbReference type="PROSITE-ProRule" id="PRU00267"/>
    </source>
</evidence>
<protein>
    <submittedName>
        <fullName evidence="6">Transcription factor SOX-21</fullName>
    </submittedName>
</protein>
<dbReference type="AlphaFoldDB" id="A0A0M9A3G0"/>
<evidence type="ECO:0000256" key="1">
    <source>
        <dbReference type="ARBA" id="ARBA00023125"/>
    </source>
</evidence>
<reference evidence="6 7" key="1">
    <citation type="submission" date="2015-07" db="EMBL/GenBank/DDBJ databases">
        <title>The genome of Melipona quadrifasciata.</title>
        <authorList>
            <person name="Pan H."/>
            <person name="Kapheim K."/>
        </authorList>
    </citation>
    <scope>NUCLEOTIDE SEQUENCE [LARGE SCALE GENOMIC DNA]</scope>
    <source>
        <strain evidence="6">0111107301</strain>
        <tissue evidence="6">Whole body</tissue>
    </source>
</reference>
<feature type="domain" description="HMG box" evidence="5">
    <location>
        <begin position="159"/>
        <end position="297"/>
    </location>
</feature>
<evidence type="ECO:0000313" key="6">
    <source>
        <dbReference type="EMBL" id="KOX76470.1"/>
    </source>
</evidence>
<keyword evidence="2 3" id="KW-0539">Nucleus</keyword>
<feature type="compositionally biased region" description="Polar residues" evidence="4">
    <location>
        <begin position="551"/>
        <end position="575"/>
    </location>
</feature>
<evidence type="ECO:0000313" key="7">
    <source>
        <dbReference type="Proteomes" id="UP000053105"/>
    </source>
</evidence>
<dbReference type="Pfam" id="PF00505">
    <property type="entry name" value="HMG_box"/>
    <property type="match status" value="2"/>
</dbReference>
<feature type="compositionally biased region" description="Low complexity" evidence="4">
    <location>
        <begin position="524"/>
        <end position="545"/>
    </location>
</feature>